<organism evidence="9 10">
    <name type="scientific">Mya arenaria</name>
    <name type="common">Soft-shell clam</name>
    <dbReference type="NCBI Taxonomy" id="6604"/>
    <lineage>
        <taxon>Eukaryota</taxon>
        <taxon>Metazoa</taxon>
        <taxon>Spiralia</taxon>
        <taxon>Lophotrochozoa</taxon>
        <taxon>Mollusca</taxon>
        <taxon>Bivalvia</taxon>
        <taxon>Autobranchia</taxon>
        <taxon>Heteroconchia</taxon>
        <taxon>Euheterodonta</taxon>
        <taxon>Imparidentia</taxon>
        <taxon>Neoheterodontei</taxon>
        <taxon>Myida</taxon>
        <taxon>Myoidea</taxon>
        <taxon>Myidae</taxon>
        <taxon>Mya</taxon>
    </lineage>
</organism>
<dbReference type="PROSITE" id="PS00028">
    <property type="entry name" value="ZINC_FINGER_C2H2_1"/>
    <property type="match status" value="3"/>
</dbReference>
<evidence type="ECO:0000256" key="1">
    <source>
        <dbReference type="ARBA" id="ARBA00004123"/>
    </source>
</evidence>
<feature type="domain" description="C2H2-type" evidence="8">
    <location>
        <begin position="11"/>
        <end position="47"/>
    </location>
</feature>
<dbReference type="Pfam" id="PF00096">
    <property type="entry name" value="zf-C2H2"/>
    <property type="match status" value="3"/>
</dbReference>
<evidence type="ECO:0000256" key="6">
    <source>
        <dbReference type="ARBA" id="ARBA00023242"/>
    </source>
</evidence>
<evidence type="ECO:0000256" key="3">
    <source>
        <dbReference type="ARBA" id="ARBA00022737"/>
    </source>
</evidence>
<protein>
    <submittedName>
        <fullName evidence="9">ZN836-like protein</fullName>
    </submittedName>
</protein>
<feature type="domain" description="C2H2-type" evidence="8">
    <location>
        <begin position="133"/>
        <end position="160"/>
    </location>
</feature>
<evidence type="ECO:0000313" key="9">
    <source>
        <dbReference type="EMBL" id="WAR24695.1"/>
    </source>
</evidence>
<dbReference type="Gene3D" id="3.30.160.60">
    <property type="entry name" value="Classic Zinc Finger"/>
    <property type="match status" value="5"/>
</dbReference>
<dbReference type="SMART" id="SM00355">
    <property type="entry name" value="ZnF_C2H2"/>
    <property type="match status" value="4"/>
</dbReference>
<keyword evidence="10" id="KW-1185">Reference proteome</keyword>
<evidence type="ECO:0000313" key="10">
    <source>
        <dbReference type="Proteomes" id="UP001164746"/>
    </source>
</evidence>
<comment type="subcellular location">
    <subcellularLocation>
        <location evidence="1">Nucleus</location>
    </subcellularLocation>
</comment>
<keyword evidence="4 7" id="KW-0863">Zinc-finger</keyword>
<dbReference type="Pfam" id="PF13912">
    <property type="entry name" value="zf-C2H2_6"/>
    <property type="match status" value="1"/>
</dbReference>
<keyword evidence="6" id="KW-0539">Nucleus</keyword>
<proteinExistence type="predicted"/>
<gene>
    <name evidence="9" type="ORF">MAR_038364</name>
</gene>
<feature type="domain" description="C2H2-type" evidence="8">
    <location>
        <begin position="161"/>
        <end position="188"/>
    </location>
</feature>
<dbReference type="PANTHER" id="PTHR24394">
    <property type="entry name" value="ZINC FINGER PROTEIN"/>
    <property type="match status" value="1"/>
</dbReference>
<accession>A0ABY7FR54</accession>
<evidence type="ECO:0000256" key="2">
    <source>
        <dbReference type="ARBA" id="ARBA00022723"/>
    </source>
</evidence>
<evidence type="ECO:0000256" key="5">
    <source>
        <dbReference type="ARBA" id="ARBA00022833"/>
    </source>
</evidence>
<dbReference type="InterPro" id="IPR013087">
    <property type="entry name" value="Znf_C2H2_type"/>
</dbReference>
<dbReference type="PROSITE" id="PS50157">
    <property type="entry name" value="ZINC_FINGER_C2H2_2"/>
    <property type="match status" value="4"/>
</dbReference>
<dbReference type="SUPFAM" id="SSF57667">
    <property type="entry name" value="beta-beta-alpha zinc fingers"/>
    <property type="match status" value="3"/>
</dbReference>
<keyword evidence="5" id="KW-0862">Zinc</keyword>
<evidence type="ECO:0000256" key="7">
    <source>
        <dbReference type="PROSITE-ProRule" id="PRU00042"/>
    </source>
</evidence>
<sequence length="189" mass="21328">MALLLTTRPPYRCKICQKTFNQTSSLYTHHTSFMTLLLTTIHSRSIDRHMLVCNIILSTFPKDIELPIHRHTDIKSSIGGLKMYMCVLCGKSFPTPSKLDAHAVVHTGERPYTCDICQRSYTHCSIKNVGKIYPCTVCRKCFPTPSALSSHKITHSNVKPYGCKVCNKRFKGKRSLAGHMSSQHGEDVK</sequence>
<reference evidence="9" key="1">
    <citation type="submission" date="2022-11" db="EMBL/GenBank/DDBJ databases">
        <title>Centuries of genome instability and evolution in soft-shell clam transmissible cancer (bioRxiv).</title>
        <authorList>
            <person name="Hart S.F.M."/>
            <person name="Yonemitsu M.A."/>
            <person name="Giersch R.M."/>
            <person name="Beal B.F."/>
            <person name="Arriagada G."/>
            <person name="Davis B.W."/>
            <person name="Ostrander E.A."/>
            <person name="Goff S.P."/>
            <person name="Metzger M.J."/>
        </authorList>
    </citation>
    <scope>NUCLEOTIDE SEQUENCE</scope>
    <source>
        <strain evidence="9">MELC-2E11</strain>
        <tissue evidence="9">Siphon/mantle</tissue>
    </source>
</reference>
<dbReference type="InterPro" id="IPR036236">
    <property type="entry name" value="Znf_C2H2_sf"/>
</dbReference>
<keyword evidence="3" id="KW-0677">Repeat</keyword>
<dbReference type="EMBL" id="CP111024">
    <property type="protein sequence ID" value="WAR24695.1"/>
    <property type="molecule type" value="Genomic_DNA"/>
</dbReference>
<dbReference type="PANTHER" id="PTHR24394:SF29">
    <property type="entry name" value="MYONEURIN"/>
    <property type="match status" value="1"/>
</dbReference>
<feature type="domain" description="C2H2-type" evidence="8">
    <location>
        <begin position="84"/>
        <end position="111"/>
    </location>
</feature>
<evidence type="ECO:0000259" key="8">
    <source>
        <dbReference type="PROSITE" id="PS50157"/>
    </source>
</evidence>
<name>A0ABY7FR54_MYAAR</name>
<keyword evidence="2" id="KW-0479">Metal-binding</keyword>
<evidence type="ECO:0000256" key="4">
    <source>
        <dbReference type="ARBA" id="ARBA00022771"/>
    </source>
</evidence>
<dbReference type="Proteomes" id="UP001164746">
    <property type="component" value="Chromosome 13"/>
</dbReference>